<dbReference type="EMBL" id="JABSTQ010011419">
    <property type="protein sequence ID" value="KAG0411609.1"/>
    <property type="molecule type" value="Genomic_DNA"/>
</dbReference>
<comment type="caution">
    <text evidence="1">The sequence shown here is derived from an EMBL/GenBank/DDBJ whole genome shotgun (WGS) entry which is preliminary data.</text>
</comment>
<proteinExistence type="predicted"/>
<evidence type="ECO:0000313" key="2">
    <source>
        <dbReference type="Proteomes" id="UP000805193"/>
    </source>
</evidence>
<dbReference type="Proteomes" id="UP000805193">
    <property type="component" value="Unassembled WGS sequence"/>
</dbReference>
<evidence type="ECO:0000313" key="1">
    <source>
        <dbReference type="EMBL" id="KAG0411609.1"/>
    </source>
</evidence>
<reference evidence="1 2" key="1">
    <citation type="journal article" date="2020" name="Cell">
        <title>Large-Scale Comparative Analyses of Tick Genomes Elucidate Their Genetic Diversity and Vector Capacities.</title>
        <authorList>
            <consortium name="Tick Genome and Microbiome Consortium (TIGMIC)"/>
            <person name="Jia N."/>
            <person name="Wang J."/>
            <person name="Shi W."/>
            <person name="Du L."/>
            <person name="Sun Y."/>
            <person name="Zhan W."/>
            <person name="Jiang J.F."/>
            <person name="Wang Q."/>
            <person name="Zhang B."/>
            <person name="Ji P."/>
            <person name="Bell-Sakyi L."/>
            <person name="Cui X.M."/>
            <person name="Yuan T.T."/>
            <person name="Jiang B.G."/>
            <person name="Yang W.F."/>
            <person name="Lam T.T."/>
            <person name="Chang Q.C."/>
            <person name="Ding S.J."/>
            <person name="Wang X.J."/>
            <person name="Zhu J.G."/>
            <person name="Ruan X.D."/>
            <person name="Zhao L."/>
            <person name="Wei J.T."/>
            <person name="Ye R.Z."/>
            <person name="Que T.C."/>
            <person name="Du C.H."/>
            <person name="Zhou Y.H."/>
            <person name="Cheng J.X."/>
            <person name="Dai P.F."/>
            <person name="Guo W.B."/>
            <person name="Han X.H."/>
            <person name="Huang E.J."/>
            <person name="Li L.F."/>
            <person name="Wei W."/>
            <person name="Gao Y.C."/>
            <person name="Liu J.Z."/>
            <person name="Shao H.Z."/>
            <person name="Wang X."/>
            <person name="Wang C.C."/>
            <person name="Yang T.C."/>
            <person name="Huo Q.B."/>
            <person name="Li W."/>
            <person name="Chen H.Y."/>
            <person name="Chen S.E."/>
            <person name="Zhou L.G."/>
            <person name="Ni X.B."/>
            <person name="Tian J.H."/>
            <person name="Sheng Y."/>
            <person name="Liu T."/>
            <person name="Pan Y.S."/>
            <person name="Xia L.Y."/>
            <person name="Li J."/>
            <person name="Zhao F."/>
            <person name="Cao W.C."/>
        </authorList>
    </citation>
    <scope>NUCLEOTIDE SEQUENCE [LARGE SCALE GENOMIC DNA]</scope>
    <source>
        <strain evidence="1">Iper-2018</strain>
    </source>
</reference>
<protein>
    <submittedName>
        <fullName evidence="1">Uncharacterized protein</fullName>
    </submittedName>
</protein>
<name>A0AC60NWV5_IXOPE</name>
<keyword evidence="2" id="KW-1185">Reference proteome</keyword>
<accession>A0AC60NWV5</accession>
<gene>
    <name evidence="1" type="ORF">HPB47_011281</name>
</gene>
<sequence>MAVEAVRTAGVFLAELLLRWMDLVTDLLLFLVNLCKRRRSVPPIRDPLLLQSATALAANIRQGKVTAGVYSASLVPTFSESL</sequence>
<organism evidence="1 2">
    <name type="scientific">Ixodes persulcatus</name>
    <name type="common">Taiga tick</name>
    <dbReference type="NCBI Taxonomy" id="34615"/>
    <lineage>
        <taxon>Eukaryota</taxon>
        <taxon>Metazoa</taxon>
        <taxon>Ecdysozoa</taxon>
        <taxon>Arthropoda</taxon>
        <taxon>Chelicerata</taxon>
        <taxon>Arachnida</taxon>
        <taxon>Acari</taxon>
        <taxon>Parasitiformes</taxon>
        <taxon>Ixodida</taxon>
        <taxon>Ixodoidea</taxon>
        <taxon>Ixodidae</taxon>
        <taxon>Ixodinae</taxon>
        <taxon>Ixodes</taxon>
    </lineage>
</organism>